<evidence type="ECO:0000256" key="2">
    <source>
        <dbReference type="ARBA" id="ARBA00022692"/>
    </source>
</evidence>
<keyword evidence="3" id="KW-0732">Signal</keyword>
<gene>
    <name evidence="10" type="ORF">B7P43_G01216</name>
</gene>
<dbReference type="EMBL" id="NEVH01005883">
    <property type="protein sequence ID" value="PNF38670.1"/>
    <property type="molecule type" value="Genomic_DNA"/>
</dbReference>
<keyword evidence="2 8" id="KW-0812">Transmembrane</keyword>
<evidence type="ECO:0000313" key="11">
    <source>
        <dbReference type="Proteomes" id="UP000235965"/>
    </source>
</evidence>
<dbReference type="InterPro" id="IPR013568">
    <property type="entry name" value="SEFIR_dom"/>
</dbReference>
<dbReference type="GO" id="GO:0016020">
    <property type="term" value="C:membrane"/>
    <property type="evidence" value="ECO:0007669"/>
    <property type="project" value="UniProtKB-SubCell"/>
</dbReference>
<proteinExistence type="predicted"/>
<dbReference type="Gene3D" id="3.40.50.11530">
    <property type="match status" value="1"/>
</dbReference>
<feature type="domain" description="SEFIR" evidence="9">
    <location>
        <begin position="183"/>
        <end position="334"/>
    </location>
</feature>
<comment type="subcellular location">
    <subcellularLocation>
        <location evidence="1">Membrane</location>
        <topology evidence="1">Single-pass type I membrane protein</topology>
    </subcellularLocation>
</comment>
<evidence type="ECO:0000256" key="6">
    <source>
        <dbReference type="ARBA" id="ARBA00023170"/>
    </source>
</evidence>
<organism evidence="10 11">
    <name type="scientific">Cryptotermes secundus</name>
    <dbReference type="NCBI Taxonomy" id="105785"/>
    <lineage>
        <taxon>Eukaryota</taxon>
        <taxon>Metazoa</taxon>
        <taxon>Ecdysozoa</taxon>
        <taxon>Arthropoda</taxon>
        <taxon>Hexapoda</taxon>
        <taxon>Insecta</taxon>
        <taxon>Pterygota</taxon>
        <taxon>Neoptera</taxon>
        <taxon>Polyneoptera</taxon>
        <taxon>Dictyoptera</taxon>
        <taxon>Blattodea</taxon>
        <taxon>Blattoidea</taxon>
        <taxon>Termitoidae</taxon>
        <taxon>Kalotermitidae</taxon>
        <taxon>Cryptotermitinae</taxon>
        <taxon>Cryptotermes</taxon>
    </lineage>
</organism>
<keyword evidence="4 8" id="KW-1133">Transmembrane helix</keyword>
<evidence type="ECO:0000256" key="7">
    <source>
        <dbReference type="ARBA" id="ARBA00023180"/>
    </source>
</evidence>
<reference evidence="10 11" key="1">
    <citation type="submission" date="2017-12" db="EMBL/GenBank/DDBJ databases">
        <title>Hemimetabolous genomes reveal molecular basis of termite eusociality.</title>
        <authorList>
            <person name="Harrison M.C."/>
            <person name="Jongepier E."/>
            <person name="Robertson H.M."/>
            <person name="Arning N."/>
            <person name="Bitard-Feildel T."/>
            <person name="Chao H."/>
            <person name="Childers C.P."/>
            <person name="Dinh H."/>
            <person name="Doddapaneni H."/>
            <person name="Dugan S."/>
            <person name="Gowin J."/>
            <person name="Greiner C."/>
            <person name="Han Y."/>
            <person name="Hu H."/>
            <person name="Hughes D.S.T."/>
            <person name="Huylmans A.-K."/>
            <person name="Kemena C."/>
            <person name="Kremer L.P.M."/>
            <person name="Lee S.L."/>
            <person name="Lopez-Ezquerra A."/>
            <person name="Mallet L."/>
            <person name="Monroy-Kuhn J.M."/>
            <person name="Moser A."/>
            <person name="Murali S.C."/>
            <person name="Muzny D.M."/>
            <person name="Otani S."/>
            <person name="Piulachs M.-D."/>
            <person name="Poelchau M."/>
            <person name="Qu J."/>
            <person name="Schaub F."/>
            <person name="Wada-Katsumata A."/>
            <person name="Worley K.C."/>
            <person name="Xie Q."/>
            <person name="Ylla G."/>
            <person name="Poulsen M."/>
            <person name="Gibbs R.A."/>
            <person name="Schal C."/>
            <person name="Richards S."/>
            <person name="Belles X."/>
            <person name="Korb J."/>
            <person name="Bornberg-Bauer E."/>
        </authorList>
    </citation>
    <scope>NUCLEOTIDE SEQUENCE [LARGE SCALE GENOMIC DNA]</scope>
    <source>
        <tissue evidence="10">Whole body</tissue>
    </source>
</reference>
<evidence type="ECO:0000256" key="5">
    <source>
        <dbReference type="ARBA" id="ARBA00023136"/>
    </source>
</evidence>
<evidence type="ECO:0000256" key="1">
    <source>
        <dbReference type="ARBA" id="ARBA00004479"/>
    </source>
</evidence>
<evidence type="ECO:0000259" key="9">
    <source>
        <dbReference type="Pfam" id="PF08357"/>
    </source>
</evidence>
<dbReference type="PANTHER" id="PTHR15583">
    <property type="entry name" value="INTERLEUKIN-17 RECEPTOR"/>
    <property type="match status" value="1"/>
</dbReference>
<comment type="caution">
    <text evidence="10">The sequence shown here is derived from an EMBL/GenBank/DDBJ whole genome shotgun (WGS) entry which is preliminary data.</text>
</comment>
<dbReference type="Pfam" id="PF08357">
    <property type="entry name" value="SEFIR"/>
    <property type="match status" value="1"/>
</dbReference>
<dbReference type="Proteomes" id="UP000235965">
    <property type="component" value="Unassembled WGS sequence"/>
</dbReference>
<accession>A0A2J7RCW6</accession>
<keyword evidence="11" id="KW-1185">Reference proteome</keyword>
<evidence type="ECO:0000256" key="8">
    <source>
        <dbReference type="SAM" id="Phobius"/>
    </source>
</evidence>
<keyword evidence="6" id="KW-0675">Receptor</keyword>
<dbReference type="InterPro" id="IPR039465">
    <property type="entry name" value="IL-17_rcpt-like"/>
</dbReference>
<protein>
    <recommendedName>
        <fullName evidence="9">SEFIR domain-containing protein</fullName>
    </recommendedName>
</protein>
<dbReference type="GO" id="GO:0030368">
    <property type="term" value="F:interleukin-17 receptor activity"/>
    <property type="evidence" value="ECO:0007669"/>
    <property type="project" value="InterPro"/>
</dbReference>
<name>A0A2J7RCW6_9NEOP</name>
<keyword evidence="7" id="KW-0325">Glycoprotein</keyword>
<dbReference type="AlphaFoldDB" id="A0A2J7RCW6"/>
<dbReference type="OrthoDB" id="8170339at2759"/>
<dbReference type="PANTHER" id="PTHR15583:SF7">
    <property type="entry name" value="INTERLEUKIN CYTOKINE RECEPTOR-RELATED PROTEIN 2"/>
    <property type="match status" value="1"/>
</dbReference>
<feature type="transmembrane region" description="Helical" evidence="8">
    <location>
        <begin position="134"/>
        <end position="156"/>
    </location>
</feature>
<dbReference type="InParanoid" id="A0A2J7RCW6"/>
<evidence type="ECO:0000313" key="10">
    <source>
        <dbReference type="EMBL" id="PNF38670.1"/>
    </source>
</evidence>
<evidence type="ECO:0000256" key="3">
    <source>
        <dbReference type="ARBA" id="ARBA00022729"/>
    </source>
</evidence>
<sequence length="378" mass="44062">MEHTVTGIDEMHISLMEFKVWTCQSGEKCASCAELRYVWWMGLNLAGEFKCIYGKNVPDCSLIEGNELRCITENVSNQSQCLWVHLHCHPCEGLGVWKNSVIHNLNPGCQWNSPTRDTCVVNYIPVLAEGDQCVTVILVSVFSSLVVLCFCILLFIMRKKIRKWLHYAPLTPTSYPLVPILSEVLLLYPRDCEQFMNLMVTLRNTLQEVMKCKVYDCYDPSIEEEIATGAVEWLNRHLRHDGIKIVVVETECAVLHQKASFQGKRVFYQHPTWLDDIFSYGLKELANDTSGNQYNRVFVVCVRGFSDVNEELNLITPNTRYVIPQHMEELMTNLYRQSDVEYTEHLHELERNIRDLEEYKIQNMDYLNQLLRQEYRNN</sequence>
<keyword evidence="5 8" id="KW-0472">Membrane</keyword>
<evidence type="ECO:0000256" key="4">
    <source>
        <dbReference type="ARBA" id="ARBA00022989"/>
    </source>
</evidence>